<dbReference type="EMBL" id="WUBL01000064">
    <property type="protein sequence ID" value="KAF2967620.1"/>
    <property type="molecule type" value="Genomic_DNA"/>
</dbReference>
<evidence type="ECO:0000259" key="9">
    <source>
        <dbReference type="PROSITE" id="PS50850"/>
    </source>
</evidence>
<feature type="transmembrane region" description="Helical" evidence="8">
    <location>
        <begin position="409"/>
        <end position="431"/>
    </location>
</feature>
<dbReference type="InterPro" id="IPR005828">
    <property type="entry name" value="MFS_sugar_transport-like"/>
</dbReference>
<feature type="transmembrane region" description="Helical" evidence="8">
    <location>
        <begin position="471"/>
        <end position="492"/>
    </location>
</feature>
<gene>
    <name evidence="10" type="ORF">GQX73_g5948</name>
</gene>
<feature type="transmembrane region" description="Helical" evidence="8">
    <location>
        <begin position="127"/>
        <end position="144"/>
    </location>
</feature>
<dbReference type="AlphaFoldDB" id="A0A7C8INH6"/>
<dbReference type="PANTHER" id="PTHR48022">
    <property type="entry name" value="PLASTIDIC GLUCOSE TRANSPORTER 4"/>
    <property type="match status" value="1"/>
</dbReference>
<evidence type="ECO:0000256" key="3">
    <source>
        <dbReference type="ARBA" id="ARBA00022448"/>
    </source>
</evidence>
<feature type="domain" description="Major facilitator superfamily (MFS) profile" evidence="9">
    <location>
        <begin position="55"/>
        <end position="496"/>
    </location>
</feature>
<evidence type="ECO:0000256" key="2">
    <source>
        <dbReference type="ARBA" id="ARBA00010992"/>
    </source>
</evidence>
<dbReference type="FunFam" id="1.20.1250.20:FF:000134">
    <property type="entry name" value="MFS sugar transporter protein"/>
    <property type="match status" value="1"/>
</dbReference>
<dbReference type="InterPro" id="IPR050360">
    <property type="entry name" value="MFS_Sugar_Transporters"/>
</dbReference>
<name>A0A7C8INH6_9PEZI</name>
<dbReference type="GO" id="GO:0016020">
    <property type="term" value="C:membrane"/>
    <property type="evidence" value="ECO:0007669"/>
    <property type="project" value="UniProtKB-SubCell"/>
</dbReference>
<dbReference type="PROSITE" id="PS50850">
    <property type="entry name" value="MFS"/>
    <property type="match status" value="1"/>
</dbReference>
<dbReference type="Proteomes" id="UP000481858">
    <property type="component" value="Unassembled WGS sequence"/>
</dbReference>
<feature type="transmembrane region" description="Helical" evidence="8">
    <location>
        <begin position="93"/>
        <end position="115"/>
    </location>
</feature>
<dbReference type="InterPro" id="IPR036259">
    <property type="entry name" value="MFS_trans_sf"/>
</dbReference>
<dbReference type="PANTHER" id="PTHR48022:SF26">
    <property type="entry name" value="MAJOR FACILITATOR SUPERFAMILY (MFS) PROFILE DOMAIN-CONTAINING PROTEIN-RELATED"/>
    <property type="match status" value="1"/>
</dbReference>
<dbReference type="InterPro" id="IPR003663">
    <property type="entry name" value="Sugar/inositol_transpt"/>
</dbReference>
<dbReference type="OrthoDB" id="6339427at2759"/>
<reference evidence="10 11" key="1">
    <citation type="submission" date="2019-12" db="EMBL/GenBank/DDBJ databases">
        <title>Draft genome sequence of the ascomycete Xylaria multiplex DSM 110363.</title>
        <authorList>
            <person name="Buettner E."/>
            <person name="Kellner H."/>
        </authorList>
    </citation>
    <scope>NUCLEOTIDE SEQUENCE [LARGE SCALE GENOMIC DNA]</scope>
    <source>
        <strain evidence="10 11">DSM 110363</strain>
    </source>
</reference>
<keyword evidence="3 7" id="KW-0813">Transport</keyword>
<keyword evidence="11" id="KW-1185">Reference proteome</keyword>
<dbReference type="InterPro" id="IPR020846">
    <property type="entry name" value="MFS_dom"/>
</dbReference>
<evidence type="ECO:0000256" key="1">
    <source>
        <dbReference type="ARBA" id="ARBA00004141"/>
    </source>
</evidence>
<comment type="caution">
    <text evidence="10">The sequence shown here is derived from an EMBL/GenBank/DDBJ whole genome shotgun (WGS) entry which is preliminary data.</text>
</comment>
<evidence type="ECO:0000256" key="4">
    <source>
        <dbReference type="ARBA" id="ARBA00022692"/>
    </source>
</evidence>
<evidence type="ECO:0000256" key="8">
    <source>
        <dbReference type="SAM" id="Phobius"/>
    </source>
</evidence>
<evidence type="ECO:0000256" key="5">
    <source>
        <dbReference type="ARBA" id="ARBA00022989"/>
    </source>
</evidence>
<comment type="similarity">
    <text evidence="2 7">Belongs to the major facilitator superfamily. Sugar transporter (TC 2.A.1.1) family.</text>
</comment>
<dbReference type="PROSITE" id="PS00216">
    <property type="entry name" value="SUGAR_TRANSPORT_1"/>
    <property type="match status" value="1"/>
</dbReference>
<keyword evidence="6 8" id="KW-0472">Membrane</keyword>
<dbReference type="InParanoid" id="A0A7C8INH6"/>
<accession>A0A7C8INH6</accession>
<dbReference type="PRINTS" id="PR00171">
    <property type="entry name" value="SUGRTRNSPORT"/>
</dbReference>
<feature type="transmembrane region" description="Helical" evidence="8">
    <location>
        <begin position="346"/>
        <end position="365"/>
    </location>
</feature>
<feature type="transmembrane region" description="Helical" evidence="8">
    <location>
        <begin position="218"/>
        <end position="235"/>
    </location>
</feature>
<keyword evidence="5 8" id="KW-1133">Transmembrane helix</keyword>
<keyword evidence="4 8" id="KW-0812">Transmembrane</keyword>
<feature type="transmembrane region" description="Helical" evidence="8">
    <location>
        <begin position="51"/>
        <end position="73"/>
    </location>
</feature>
<sequence>MARTNSFGRGDAAVGGFCGYCATGRPYGRDRDPDFLIMAFASKNQVRGGRLVALITLIDGMSACWFGYCQGVFAGVLVSQDFLDLFPEINNGSISGAVTSSFFLGAFVGAVLAFILGDRLGRKKTIIAGHVLNTIGAALQASAYSLPHLVIGRTLNGIGIGVTSTMSPVYLGECVKPHLRGRLLVIGASSNVASFALANWINYALAFRGGALQWRLPLAIQLIFPFIIFPIAPFVPESPRWQLLVGRDDEAKRVISLLNNESVAADSVMTDYNSIKASISLERSHRVPLMDVLRNRDKTQNLRRLLLSCGTQFMQQFTGINSLGFYLPTLLHESVGFDLQTSKLLAAVNGTIYFIAAFFSLAVVDRLGRRKLMLYGSLAMTACHLISSLSLKTAQEDPAKMKTFGNVTVAFFVIYHAVFAPTWAGIPWVYAAEVNSLGWRSRGAAAATATNWVTGFAVVQFTKVGIDNLQWAFFLIFAILCLLFFPVVYCFYPETAGRKLEDMDEMFLRNPSWFVFGKKEMTQPTRPQAFVDAEMARISDSEVTIVEVTPDKTEK</sequence>
<organism evidence="10 11">
    <name type="scientific">Xylaria multiplex</name>
    <dbReference type="NCBI Taxonomy" id="323545"/>
    <lineage>
        <taxon>Eukaryota</taxon>
        <taxon>Fungi</taxon>
        <taxon>Dikarya</taxon>
        <taxon>Ascomycota</taxon>
        <taxon>Pezizomycotina</taxon>
        <taxon>Sordariomycetes</taxon>
        <taxon>Xylariomycetidae</taxon>
        <taxon>Xylariales</taxon>
        <taxon>Xylariaceae</taxon>
        <taxon>Xylaria</taxon>
    </lineage>
</organism>
<evidence type="ECO:0000313" key="11">
    <source>
        <dbReference type="Proteomes" id="UP000481858"/>
    </source>
</evidence>
<comment type="subcellular location">
    <subcellularLocation>
        <location evidence="1">Membrane</location>
        <topology evidence="1">Multi-pass membrane protein</topology>
    </subcellularLocation>
</comment>
<dbReference type="NCBIfam" id="TIGR00879">
    <property type="entry name" value="SP"/>
    <property type="match status" value="1"/>
</dbReference>
<protein>
    <recommendedName>
        <fullName evidence="9">Major facilitator superfamily (MFS) profile domain-containing protein</fullName>
    </recommendedName>
</protein>
<dbReference type="Gene3D" id="1.20.1250.20">
    <property type="entry name" value="MFS general substrate transporter like domains"/>
    <property type="match status" value="1"/>
</dbReference>
<feature type="transmembrane region" description="Helical" evidence="8">
    <location>
        <begin position="183"/>
        <end position="206"/>
    </location>
</feature>
<dbReference type="SUPFAM" id="SSF103473">
    <property type="entry name" value="MFS general substrate transporter"/>
    <property type="match status" value="1"/>
</dbReference>
<dbReference type="InterPro" id="IPR005829">
    <property type="entry name" value="Sugar_transporter_CS"/>
</dbReference>
<dbReference type="Pfam" id="PF00083">
    <property type="entry name" value="Sugar_tr"/>
    <property type="match status" value="1"/>
</dbReference>
<dbReference type="PROSITE" id="PS00217">
    <property type="entry name" value="SUGAR_TRANSPORT_2"/>
    <property type="match status" value="1"/>
</dbReference>
<dbReference type="GO" id="GO:0005351">
    <property type="term" value="F:carbohydrate:proton symporter activity"/>
    <property type="evidence" value="ECO:0007669"/>
    <property type="project" value="TreeGrafter"/>
</dbReference>
<evidence type="ECO:0000256" key="7">
    <source>
        <dbReference type="RuleBase" id="RU003346"/>
    </source>
</evidence>
<proteinExistence type="inferred from homology"/>
<evidence type="ECO:0000256" key="6">
    <source>
        <dbReference type="ARBA" id="ARBA00023136"/>
    </source>
</evidence>
<evidence type="ECO:0000313" key="10">
    <source>
        <dbReference type="EMBL" id="KAF2967620.1"/>
    </source>
</evidence>